<keyword evidence="2" id="KW-0443">Lipid metabolism</keyword>
<dbReference type="VEuPathDB" id="VectorBase:SSCA003987"/>
<evidence type="ECO:0000313" key="5">
    <source>
        <dbReference type="Proteomes" id="UP000616769"/>
    </source>
</evidence>
<gene>
    <name evidence="4" type="ORF">QR98_0015850</name>
</gene>
<dbReference type="OrthoDB" id="6497528at2759"/>
<dbReference type="GO" id="GO:0016042">
    <property type="term" value="P:lipid catabolic process"/>
    <property type="evidence" value="ECO:0007669"/>
    <property type="project" value="UniProtKB-KW"/>
</dbReference>
<dbReference type="EMBL" id="JXLN01004287">
    <property type="protein sequence ID" value="KPM03155.1"/>
    <property type="molecule type" value="Genomic_DNA"/>
</dbReference>
<dbReference type="PANTHER" id="PTHR11005">
    <property type="entry name" value="LYSOSOMAL ACID LIPASE-RELATED"/>
    <property type="match status" value="1"/>
</dbReference>
<dbReference type="Pfam" id="PF00561">
    <property type="entry name" value="Abhydrolase_1"/>
    <property type="match status" value="1"/>
</dbReference>
<evidence type="ECO:0000259" key="3">
    <source>
        <dbReference type="Pfam" id="PF00561"/>
    </source>
</evidence>
<dbReference type="SUPFAM" id="SSF53474">
    <property type="entry name" value="alpha/beta-Hydrolases"/>
    <property type="match status" value="1"/>
</dbReference>
<organism evidence="4 5">
    <name type="scientific">Sarcoptes scabiei</name>
    <name type="common">Itch mite</name>
    <name type="synonym">Acarus scabiei</name>
    <dbReference type="NCBI Taxonomy" id="52283"/>
    <lineage>
        <taxon>Eukaryota</taxon>
        <taxon>Metazoa</taxon>
        <taxon>Ecdysozoa</taxon>
        <taxon>Arthropoda</taxon>
        <taxon>Chelicerata</taxon>
        <taxon>Arachnida</taxon>
        <taxon>Acari</taxon>
        <taxon>Acariformes</taxon>
        <taxon>Sarcoptiformes</taxon>
        <taxon>Astigmata</taxon>
        <taxon>Psoroptidia</taxon>
        <taxon>Sarcoptoidea</taxon>
        <taxon>Sarcoptidae</taxon>
        <taxon>Sarcoptinae</taxon>
        <taxon>Sarcoptes</taxon>
    </lineage>
</organism>
<dbReference type="AlphaFoldDB" id="A0A131ZXY5"/>
<evidence type="ECO:0000256" key="1">
    <source>
        <dbReference type="ARBA" id="ARBA00022963"/>
    </source>
</evidence>
<reference evidence="4 5" key="1">
    <citation type="journal article" date="2015" name="Parasit. Vectors">
        <title>Draft genome of the scabies mite.</title>
        <authorList>
            <person name="Rider S.D.Jr."/>
            <person name="Morgan M.S."/>
            <person name="Arlian L.G."/>
        </authorList>
    </citation>
    <scope>NUCLEOTIDE SEQUENCE [LARGE SCALE GENOMIC DNA]</scope>
    <source>
        <strain evidence="4">Arlian Lab</strain>
    </source>
</reference>
<sequence>MIEEDLPAIIDFVLERTNSSTLAYVGHSQGSFIMLGLLSTKPIYSTRIKPFIAISPVFYLTKVDTLLGLFTSSIPGWFLRKIPTRFPLFPKFFRFYSSLCENVMFKKLCVLVMYWAFGSNSEVNFDVSLIVTLNHSDLIISSCLVYNNQDRIGVQMGHLMAGSSSWNIAQYLQIIANGGTPQFLDLGDENLNLQRYGHKETLFYDASRINSSNIALIHSTGDSFNIPADVQRLKEVLSGSLLFLSDKKEEKKF</sequence>
<keyword evidence="1" id="KW-0442">Lipid degradation</keyword>
<proteinExistence type="predicted"/>
<protein>
    <submittedName>
        <fullName evidence="4">Gastric triacylglycerol lipase-like protein 1</fullName>
    </submittedName>
</protein>
<feature type="domain" description="AB hydrolase-1" evidence="3">
    <location>
        <begin position="4"/>
        <end position="107"/>
    </location>
</feature>
<evidence type="ECO:0000256" key="2">
    <source>
        <dbReference type="ARBA" id="ARBA00023098"/>
    </source>
</evidence>
<dbReference type="InterPro" id="IPR029058">
    <property type="entry name" value="AB_hydrolase_fold"/>
</dbReference>
<dbReference type="Gene3D" id="3.40.50.1820">
    <property type="entry name" value="alpha/beta hydrolase"/>
    <property type="match status" value="1"/>
</dbReference>
<evidence type="ECO:0000313" key="4">
    <source>
        <dbReference type="EMBL" id="KPM03155.1"/>
    </source>
</evidence>
<accession>A0A131ZXY5</accession>
<name>A0A131ZXY5_SARSC</name>
<dbReference type="Proteomes" id="UP000616769">
    <property type="component" value="Unassembled WGS sequence"/>
</dbReference>
<dbReference type="InterPro" id="IPR000073">
    <property type="entry name" value="AB_hydrolase_1"/>
</dbReference>
<comment type="caution">
    <text evidence="4">The sequence shown here is derived from an EMBL/GenBank/DDBJ whole genome shotgun (WGS) entry which is preliminary data.</text>
</comment>